<feature type="domain" description="Prepilin type IV endopeptidase peptidase" evidence="2">
    <location>
        <begin position="4"/>
        <end position="100"/>
    </location>
</feature>
<organism evidence="3 4">
    <name type="scientific">Gordonia jinghuaiqii</name>
    <dbReference type="NCBI Taxonomy" id="2758710"/>
    <lineage>
        <taxon>Bacteria</taxon>
        <taxon>Bacillati</taxon>
        <taxon>Actinomycetota</taxon>
        <taxon>Actinomycetes</taxon>
        <taxon>Mycobacteriales</taxon>
        <taxon>Gordoniaceae</taxon>
        <taxon>Gordonia</taxon>
    </lineage>
</organism>
<gene>
    <name evidence="3" type="ORF">H1R19_11230</name>
</gene>
<accession>A0A7D7LYT4</accession>
<dbReference type="RefSeq" id="WP_219851449.1">
    <property type="nucleotide sequence ID" value="NZ_CP059491.1"/>
</dbReference>
<proteinExistence type="predicted"/>
<name>A0A7D7LYT4_9ACTN</name>
<dbReference type="Gene3D" id="1.20.120.1220">
    <property type="match status" value="1"/>
</dbReference>
<feature type="transmembrane region" description="Helical" evidence="1">
    <location>
        <begin position="86"/>
        <end position="106"/>
    </location>
</feature>
<dbReference type="EMBL" id="CP059491">
    <property type="protein sequence ID" value="QMT03595.1"/>
    <property type="molecule type" value="Genomic_DNA"/>
</dbReference>
<keyword evidence="1" id="KW-0472">Membrane</keyword>
<evidence type="ECO:0000313" key="3">
    <source>
        <dbReference type="EMBL" id="QMT03595.1"/>
    </source>
</evidence>
<keyword evidence="1" id="KW-1133">Transmembrane helix</keyword>
<dbReference type="InterPro" id="IPR000045">
    <property type="entry name" value="Prepilin_IV_endopep_pep"/>
</dbReference>
<feature type="transmembrane region" description="Helical" evidence="1">
    <location>
        <begin position="28"/>
        <end position="53"/>
    </location>
</feature>
<keyword evidence="1" id="KW-0812">Transmembrane</keyword>
<reference evidence="4" key="1">
    <citation type="submission" date="2020-07" db="EMBL/GenBank/DDBJ databases">
        <title>novel species isolated from the respiratory tract of Marmot.</title>
        <authorList>
            <person name="Zhang G."/>
        </authorList>
    </citation>
    <scope>NUCLEOTIDE SEQUENCE [LARGE SCALE GENOMIC DNA]</scope>
    <source>
        <strain evidence="4">686</strain>
    </source>
</reference>
<dbReference type="GO" id="GO:0016020">
    <property type="term" value="C:membrane"/>
    <property type="evidence" value="ECO:0007669"/>
    <property type="project" value="InterPro"/>
</dbReference>
<dbReference type="KEGG" id="gji:H1R19_11230"/>
<dbReference type="Pfam" id="PF01478">
    <property type="entry name" value="Peptidase_A24"/>
    <property type="match status" value="1"/>
</dbReference>
<evidence type="ECO:0000259" key="2">
    <source>
        <dbReference type="Pfam" id="PF01478"/>
    </source>
</evidence>
<sequence length="136" mass="14073">MAECVILVWLMVIADTDARTLRIPNRLVWPALWAVAALSVAHPAVGVSALVAATPYTLTYLLRWCGGGDVKLAAVCGGLVHRWDEALILVALASLIALAMVGLGSLRGRDQGGREHGGHPHGPALAGATVVVAGLL</sequence>
<dbReference type="Proteomes" id="UP000515663">
    <property type="component" value="Chromosome"/>
</dbReference>
<dbReference type="AlphaFoldDB" id="A0A7D7LYT4"/>
<evidence type="ECO:0000313" key="4">
    <source>
        <dbReference type="Proteomes" id="UP000515663"/>
    </source>
</evidence>
<keyword evidence="4" id="KW-1185">Reference proteome</keyword>
<dbReference type="GO" id="GO:0004190">
    <property type="term" value="F:aspartic-type endopeptidase activity"/>
    <property type="evidence" value="ECO:0007669"/>
    <property type="project" value="InterPro"/>
</dbReference>
<protein>
    <submittedName>
        <fullName evidence="3">Prepilin peptidase</fullName>
    </submittedName>
</protein>
<evidence type="ECO:0000256" key="1">
    <source>
        <dbReference type="SAM" id="Phobius"/>
    </source>
</evidence>